<dbReference type="PANTHER" id="PTHR12550">
    <property type="entry name" value="HEPATOMA-DERIVED GROWTH FACTOR-RELATED"/>
    <property type="match status" value="1"/>
</dbReference>
<evidence type="ECO:0000313" key="4">
    <source>
        <dbReference type="EMBL" id="GMN48752.1"/>
    </source>
</evidence>
<feature type="compositionally biased region" description="Polar residues" evidence="2">
    <location>
        <begin position="1157"/>
        <end position="1170"/>
    </location>
</feature>
<sequence>MVFELDPIFLFLFVLEDDVYGVVFCHKDFVVSFAFCNPADVEPFTEEKKQSLLVKRHGKGADFVRAVHEIVESYEKLKKQDQADGFNSEEVAHMIGGNSVDSSSNLESKDQLEAPEATLDSQVNSSYSAADGNEPCHAENTSATAPKDAVDGKEEEPTDSAEGTEKPLRTISRKRSKDLPLQNGISQRKETIVRRSRSSSRLESRRLRSRGQSNDSGKTGGDTSAAVTRDGLLQRNKQKRKSTDSDDVNLSVFVSSGSTEDNDSEIVTVESDTFSFNEGSTIDSGCKMEHSETLVECVDGDVELSKGLDLQIKAVVIKRKRKPTRKRPNSDAVEPTVTVDREAGVQNTSESSQNVCEKMNVSCPKDDGDEHLPLVKRARVRMGESSLKEPNSLSNTEENTQKEVAVDKSGVINKSSHCDDSTDRDSLMTNAVIDASPSRGTQLHESKPQLWKPKKDQSFGCAVDGEAALPPSKRLHRALEAMSANAAEEGLLQNDASSDLNTLTNVYSISQMRRSPDMITAIESKRACEVVLQNVDSTGSNVQGAGASGFATNFNTIVVENAELSQETDFHNQEVENPDIQNSNPCAGYHADEKNPCAVSDSGQLAATAVPTQSPRHLSFSPDRIESDVKSVQGSAAELPLMDKGNTKSTELDNCTSEKTEHVSDTCKCTVTSITSVLDTQDDIVKVSPQCGIGLIQLKTETTVCENTRSSEPPPDDNREENDMSQVVAEVVNKQREEDPSSLGDGLAIHSSPSLTDGGDSLAQASPPNASLGHVSTSDNSSFLQNNGSCSPDVHLHDKITLHPPVVDEEGKFESVVTQRPKSSGKYAESNAALTSFEAMLGTLTRTKESIGRATRVAIDCGKFGASSKVVDVLARCLESESSLHRRVDLFFLVDSIVKGDVGGWYPSAIQAMLPRLLAAAAPPGNSAHENRRQCLKASEGNLLVHVHVLRLWLERKILPESIIRRHMRELDSYGGSSSGAFSRRSMRTERSLDDPLREMEGMLVDEYGSNSSFQLPGFCMPCIIKDEDEGSDSDGGSFEAVTPEHSPEKREDHEQTPAIERHRHILEDVDGELEMEDVAPSCETEITSSSCATGAVSGQISQNQFEPNISLPFAPPLPQDIPPSSPPLPSSPPPPPPHPPAMHPPRPISDPYANGANDTTVQPVAQQPNAPRLNHYHPSECRDHLRPMHEPFPGPNFHNKGYPLRPPPLPPSNQFSYVQEDHHFKHRREDGPPPPYSNRHHFVQNWDRENFYNNHERMKHAPHEHHDSWRFPPHHFSGPRYSGKGKSYGPAPFVGPPSEQTRLPDQGWGFPPRSMSHRNSMPFRPPPLEGPIPVSSRAAYAD</sequence>
<feature type="region of interest" description="Disordered" evidence="2">
    <location>
        <begin position="438"/>
        <end position="457"/>
    </location>
</feature>
<dbReference type="PROSITE" id="PS51391">
    <property type="entry name" value="CID"/>
    <property type="match status" value="1"/>
</dbReference>
<gene>
    <name evidence="4" type="ORF">TIFTF001_017914</name>
</gene>
<feature type="region of interest" description="Disordered" evidence="2">
    <location>
        <begin position="383"/>
        <end position="424"/>
    </location>
</feature>
<feature type="domain" description="CID" evidence="3">
    <location>
        <begin position="829"/>
        <end position="975"/>
    </location>
</feature>
<feature type="compositionally biased region" description="Basic and acidic residues" evidence="2">
    <location>
        <begin position="1046"/>
        <end position="1056"/>
    </location>
</feature>
<feature type="compositionally biased region" description="Polar residues" evidence="2">
    <location>
        <begin position="763"/>
        <end position="786"/>
    </location>
</feature>
<keyword evidence="5" id="KW-1185">Reference proteome</keyword>
<feature type="region of interest" description="Disordered" evidence="2">
    <location>
        <begin position="734"/>
        <end position="786"/>
    </location>
</feature>
<dbReference type="Pfam" id="PF04818">
    <property type="entry name" value="CID"/>
    <property type="match status" value="1"/>
</dbReference>
<evidence type="ECO:0000313" key="5">
    <source>
        <dbReference type="Proteomes" id="UP001187192"/>
    </source>
</evidence>
<protein>
    <recommendedName>
        <fullName evidence="3">CID domain-containing protein</fullName>
    </recommendedName>
</protein>
<dbReference type="SMART" id="SM00582">
    <property type="entry name" value="RPR"/>
    <property type="match status" value="1"/>
</dbReference>
<accession>A0AA88A8U8</accession>
<organism evidence="4 5">
    <name type="scientific">Ficus carica</name>
    <name type="common">Common fig</name>
    <dbReference type="NCBI Taxonomy" id="3494"/>
    <lineage>
        <taxon>Eukaryota</taxon>
        <taxon>Viridiplantae</taxon>
        <taxon>Streptophyta</taxon>
        <taxon>Embryophyta</taxon>
        <taxon>Tracheophyta</taxon>
        <taxon>Spermatophyta</taxon>
        <taxon>Magnoliopsida</taxon>
        <taxon>eudicotyledons</taxon>
        <taxon>Gunneridae</taxon>
        <taxon>Pentapetalae</taxon>
        <taxon>rosids</taxon>
        <taxon>fabids</taxon>
        <taxon>Rosales</taxon>
        <taxon>Moraceae</taxon>
        <taxon>Ficeae</taxon>
        <taxon>Ficus</taxon>
    </lineage>
</organism>
<dbReference type="InterPro" id="IPR008942">
    <property type="entry name" value="ENTH_VHS"/>
</dbReference>
<proteinExistence type="predicted"/>
<name>A0AA88A8U8_FICCA</name>
<feature type="compositionally biased region" description="Polar residues" evidence="2">
    <location>
        <begin position="119"/>
        <end position="128"/>
    </location>
</feature>
<feature type="compositionally biased region" description="Pro residues" evidence="2">
    <location>
        <begin position="1114"/>
        <end position="1149"/>
    </location>
</feature>
<feature type="compositionally biased region" description="Polar residues" evidence="2">
    <location>
        <begin position="211"/>
        <end position="226"/>
    </location>
</feature>
<reference evidence="4" key="1">
    <citation type="submission" date="2023-07" db="EMBL/GenBank/DDBJ databases">
        <title>draft genome sequence of fig (Ficus carica).</title>
        <authorList>
            <person name="Takahashi T."/>
            <person name="Nishimura K."/>
        </authorList>
    </citation>
    <scope>NUCLEOTIDE SEQUENCE</scope>
</reference>
<comment type="caution">
    <text evidence="4">The sequence shown here is derived from an EMBL/GenBank/DDBJ whole genome shotgun (WGS) entry which is preliminary data.</text>
</comment>
<dbReference type="Proteomes" id="UP001187192">
    <property type="component" value="Unassembled WGS sequence"/>
</dbReference>
<feature type="region of interest" description="Disordered" evidence="2">
    <location>
        <begin position="1030"/>
        <end position="1062"/>
    </location>
</feature>
<dbReference type="InterPro" id="IPR006569">
    <property type="entry name" value="CID_dom"/>
</dbReference>
<feature type="compositionally biased region" description="Basic and acidic residues" evidence="2">
    <location>
        <begin position="442"/>
        <end position="457"/>
    </location>
</feature>
<feature type="compositionally biased region" description="Low complexity" evidence="2">
    <location>
        <begin position="973"/>
        <end position="984"/>
    </location>
</feature>
<evidence type="ECO:0000256" key="2">
    <source>
        <dbReference type="SAM" id="MobiDB-lite"/>
    </source>
</evidence>
<dbReference type="PANTHER" id="PTHR12550:SF49">
    <property type="entry name" value="PROTEIN HUA2-LIKE 2-RELATED"/>
    <property type="match status" value="1"/>
</dbReference>
<feature type="region of interest" description="Disordered" evidence="2">
    <location>
        <begin position="1281"/>
        <end position="1343"/>
    </location>
</feature>
<dbReference type="GO" id="GO:0005634">
    <property type="term" value="C:nucleus"/>
    <property type="evidence" value="ECO:0007669"/>
    <property type="project" value="UniProtKB-ARBA"/>
</dbReference>
<dbReference type="Gene3D" id="1.25.40.90">
    <property type="match status" value="1"/>
</dbReference>
<feature type="region of interest" description="Disordered" evidence="2">
    <location>
        <begin position="114"/>
        <end position="246"/>
    </location>
</feature>
<feature type="region of interest" description="Disordered" evidence="2">
    <location>
        <begin position="973"/>
        <end position="992"/>
    </location>
</feature>
<feature type="region of interest" description="Disordered" evidence="2">
    <location>
        <begin position="1107"/>
        <end position="1172"/>
    </location>
</feature>
<dbReference type="GO" id="GO:0006397">
    <property type="term" value="P:mRNA processing"/>
    <property type="evidence" value="ECO:0007669"/>
    <property type="project" value="UniProtKB-KW"/>
</dbReference>
<feature type="compositionally biased region" description="Polar residues" evidence="2">
    <location>
        <begin position="388"/>
        <end position="398"/>
    </location>
</feature>
<keyword evidence="1" id="KW-0507">mRNA processing</keyword>
<dbReference type="EMBL" id="BTGU01000029">
    <property type="protein sequence ID" value="GMN48752.1"/>
    <property type="molecule type" value="Genomic_DNA"/>
</dbReference>
<evidence type="ECO:0000256" key="1">
    <source>
        <dbReference type="ARBA" id="ARBA00022664"/>
    </source>
</evidence>
<evidence type="ECO:0000259" key="3">
    <source>
        <dbReference type="PROSITE" id="PS51391"/>
    </source>
</evidence>